<protein>
    <recommendedName>
        <fullName evidence="2">DUF418 domain-containing protein</fullName>
    </recommendedName>
</protein>
<dbReference type="InterPro" id="IPR007349">
    <property type="entry name" value="DUF418"/>
</dbReference>
<evidence type="ECO:0000313" key="3">
    <source>
        <dbReference type="EMBL" id="KZS38188.1"/>
    </source>
</evidence>
<dbReference type="InterPro" id="IPR052529">
    <property type="entry name" value="Bact_Transport_Assoc"/>
</dbReference>
<dbReference type="RefSeq" id="WP_066320211.1">
    <property type="nucleotide sequence ID" value="NZ_LQRT01000060.1"/>
</dbReference>
<gene>
    <name evidence="3" type="ORF">AWE51_19310</name>
</gene>
<keyword evidence="4" id="KW-1185">Reference proteome</keyword>
<dbReference type="EMBL" id="LQRT01000060">
    <property type="protein sequence ID" value="KZS38188.1"/>
    <property type="molecule type" value="Genomic_DNA"/>
</dbReference>
<feature type="transmembrane region" description="Helical" evidence="1">
    <location>
        <begin position="7"/>
        <end position="27"/>
    </location>
</feature>
<dbReference type="PANTHER" id="PTHR30590:SF2">
    <property type="entry name" value="INNER MEMBRANE PROTEIN"/>
    <property type="match status" value="1"/>
</dbReference>
<dbReference type="AlphaFoldDB" id="A0A162WM72"/>
<reference evidence="3 4" key="1">
    <citation type="submission" date="2016-01" db="EMBL/GenBank/DDBJ databases">
        <title>The draft genome sequence of Aquimarina sp. RZW4-3-2.</title>
        <authorList>
            <person name="Wang Y."/>
        </authorList>
    </citation>
    <scope>NUCLEOTIDE SEQUENCE [LARGE SCALE GENOMIC DNA]</scope>
    <source>
        <strain evidence="3 4">RZW4-3-2</strain>
    </source>
</reference>
<feature type="transmembrane region" description="Helical" evidence="1">
    <location>
        <begin position="89"/>
        <end position="109"/>
    </location>
</feature>
<feature type="transmembrane region" description="Helical" evidence="1">
    <location>
        <begin position="234"/>
        <end position="256"/>
    </location>
</feature>
<dbReference type="OrthoDB" id="9807744at2"/>
<keyword evidence="1" id="KW-0472">Membrane</keyword>
<organism evidence="3 4">
    <name type="scientific">Aquimarina aggregata</name>
    <dbReference type="NCBI Taxonomy" id="1642818"/>
    <lineage>
        <taxon>Bacteria</taxon>
        <taxon>Pseudomonadati</taxon>
        <taxon>Bacteroidota</taxon>
        <taxon>Flavobacteriia</taxon>
        <taxon>Flavobacteriales</taxon>
        <taxon>Flavobacteriaceae</taxon>
        <taxon>Aquimarina</taxon>
    </lineage>
</organism>
<evidence type="ECO:0000259" key="2">
    <source>
        <dbReference type="Pfam" id="PF04235"/>
    </source>
</evidence>
<evidence type="ECO:0000256" key="1">
    <source>
        <dbReference type="SAM" id="Phobius"/>
    </source>
</evidence>
<dbReference type="Proteomes" id="UP000076715">
    <property type="component" value="Unassembled WGS sequence"/>
</dbReference>
<feature type="transmembrane region" description="Helical" evidence="1">
    <location>
        <begin position="115"/>
        <end position="131"/>
    </location>
</feature>
<dbReference type="STRING" id="1642818.AWE51_19310"/>
<feature type="transmembrane region" description="Helical" evidence="1">
    <location>
        <begin position="308"/>
        <end position="328"/>
    </location>
</feature>
<dbReference type="PANTHER" id="PTHR30590">
    <property type="entry name" value="INNER MEMBRANE PROTEIN"/>
    <property type="match status" value="1"/>
</dbReference>
<feature type="transmembrane region" description="Helical" evidence="1">
    <location>
        <begin position="334"/>
        <end position="353"/>
    </location>
</feature>
<name>A0A162WM72_9FLAO</name>
<feature type="transmembrane region" description="Helical" evidence="1">
    <location>
        <begin position="276"/>
        <end position="296"/>
    </location>
</feature>
<comment type="caution">
    <text evidence="3">The sequence shown here is derived from an EMBL/GenBank/DDBJ whole genome shotgun (WGS) entry which is preliminary data.</text>
</comment>
<proteinExistence type="predicted"/>
<feature type="transmembrane region" description="Helical" evidence="1">
    <location>
        <begin position="54"/>
        <end position="77"/>
    </location>
</feature>
<sequence length="382" mass="44833">MANNNRIVLIDALRGLALAGILLLHHIEHFDFYQKPVYNIPWLIRIDRWVWDNLFLLVSGKAFALFSLLFGLSYWIIHENRVAKGEMYFLRHFWRMFILIILGIFHLVFFRGDILIMYAILGLPLVIAPYMSNRSILILSIVLLINPVNIYTFGSYLINNSVIDFRLPYPKVNINEFLVDGSFLEVLKINLTSGYEGSIVWSWNVGRIFAIPGLFFLGVYFSKTKMLTDKPLRFWYHFLVLTFMLCLVFDVIGDVWVQHIENKLHLGIFKPIIDGYFKLVMMFFMLSLIVIIWRHNNGKVWAAKFSDFGRMGLTNYILMSIIGAILYYGWGAGLYKYCGSFTTFLIGILALIFQMKFSSWWLEKYEQGPLEKIWRKITWIKV</sequence>
<feature type="transmembrane region" description="Helical" evidence="1">
    <location>
        <begin position="136"/>
        <end position="158"/>
    </location>
</feature>
<feature type="transmembrane region" description="Helical" evidence="1">
    <location>
        <begin position="201"/>
        <end position="222"/>
    </location>
</feature>
<feature type="domain" description="DUF418" evidence="2">
    <location>
        <begin position="225"/>
        <end position="381"/>
    </location>
</feature>
<dbReference type="Pfam" id="PF04235">
    <property type="entry name" value="DUF418"/>
    <property type="match status" value="1"/>
</dbReference>
<keyword evidence="1" id="KW-1133">Transmembrane helix</keyword>
<accession>A0A162WM72</accession>
<evidence type="ECO:0000313" key="4">
    <source>
        <dbReference type="Proteomes" id="UP000076715"/>
    </source>
</evidence>
<keyword evidence="1" id="KW-0812">Transmembrane</keyword>